<dbReference type="Proteomes" id="UP000229600">
    <property type="component" value="Unassembled WGS sequence"/>
</dbReference>
<sequence>MTQRTGSLAAVLRNPEAWERSVRALRQLRADTLRTWLYIEQPTMNDLLLVLSWFHPEGILFPDPELVDQVLPSREPFQYFLEAVLDTLPEDSEPKKGLEYVGRLTDWLGACLGICYLADRNDQTGIGFFNLLKTIEYLGRIGIVVLPELRENLRGLGERADLLSLPDYSWYDFEQRIWVTESLSTLYDRLVQLALL</sequence>
<name>A0A2H0N6K2_9BACT</name>
<gene>
    <name evidence="1" type="ORF">COV59_00140</name>
</gene>
<evidence type="ECO:0000313" key="2">
    <source>
        <dbReference type="Proteomes" id="UP000229600"/>
    </source>
</evidence>
<accession>A0A2H0N6K2</accession>
<dbReference type="EMBL" id="PCWN01000001">
    <property type="protein sequence ID" value="PIR04524.1"/>
    <property type="molecule type" value="Genomic_DNA"/>
</dbReference>
<evidence type="ECO:0000313" key="1">
    <source>
        <dbReference type="EMBL" id="PIR04524.1"/>
    </source>
</evidence>
<comment type="caution">
    <text evidence="1">The sequence shown here is derived from an EMBL/GenBank/DDBJ whole genome shotgun (WGS) entry which is preliminary data.</text>
</comment>
<reference evidence="1 2" key="1">
    <citation type="submission" date="2017-09" db="EMBL/GenBank/DDBJ databases">
        <title>Depth-based differentiation of microbial function through sediment-hosted aquifers and enrichment of novel symbionts in the deep terrestrial subsurface.</title>
        <authorList>
            <person name="Probst A.J."/>
            <person name="Ladd B."/>
            <person name="Jarett J.K."/>
            <person name="Geller-Mcgrath D.E."/>
            <person name="Sieber C.M."/>
            <person name="Emerson J.B."/>
            <person name="Anantharaman K."/>
            <person name="Thomas B.C."/>
            <person name="Malmstrom R."/>
            <person name="Stieglmeier M."/>
            <person name="Klingl A."/>
            <person name="Woyke T."/>
            <person name="Ryan C.M."/>
            <person name="Banfield J.F."/>
        </authorList>
    </citation>
    <scope>NUCLEOTIDE SEQUENCE [LARGE SCALE GENOMIC DNA]</scope>
    <source>
        <strain evidence="1">CG11_big_fil_rev_8_21_14_0_20_39_34</strain>
    </source>
</reference>
<dbReference type="AlphaFoldDB" id="A0A2H0N6K2"/>
<protein>
    <submittedName>
        <fullName evidence="1">Uncharacterized protein</fullName>
    </submittedName>
</protein>
<organism evidence="1 2">
    <name type="scientific">Candidatus Magasanikbacteria bacterium CG11_big_fil_rev_8_21_14_0_20_39_34</name>
    <dbReference type="NCBI Taxonomy" id="1974653"/>
    <lineage>
        <taxon>Bacteria</taxon>
        <taxon>Candidatus Magasanikiibacteriota</taxon>
    </lineage>
</organism>
<proteinExistence type="predicted"/>